<dbReference type="Proteomes" id="UP001139293">
    <property type="component" value="Unassembled WGS sequence"/>
</dbReference>
<evidence type="ECO:0000313" key="3">
    <source>
        <dbReference type="Proteomes" id="UP001139293"/>
    </source>
</evidence>
<protein>
    <submittedName>
        <fullName evidence="2">S41 family peptidase</fullName>
    </submittedName>
</protein>
<dbReference type="EMBL" id="JAKILB010000002">
    <property type="protein sequence ID" value="MCL1137628.1"/>
    <property type="molecule type" value="Genomic_DNA"/>
</dbReference>
<evidence type="ECO:0000259" key="1">
    <source>
        <dbReference type="Pfam" id="PF03572"/>
    </source>
</evidence>
<dbReference type="InterPro" id="IPR029045">
    <property type="entry name" value="ClpP/crotonase-like_dom_sf"/>
</dbReference>
<gene>
    <name evidence="2" type="ORF">L2740_03590</name>
</gene>
<comment type="caution">
    <text evidence="2">The sequence shown here is derived from an EMBL/GenBank/DDBJ whole genome shotgun (WGS) entry which is preliminary data.</text>
</comment>
<dbReference type="GO" id="GO:0008236">
    <property type="term" value="F:serine-type peptidase activity"/>
    <property type="evidence" value="ECO:0007669"/>
    <property type="project" value="InterPro"/>
</dbReference>
<feature type="domain" description="Tail specific protease" evidence="1">
    <location>
        <begin position="393"/>
        <end position="490"/>
    </location>
</feature>
<sequence length="529" mass="58185">MTLSFKGTICAFAVLICMSAAQLLYLSISPSGIKTELTKQQYQQDIALFLNAINQYSAFAALKPASLESITRASQKLAKTAPQLSQTIELEHVLQSIISQLNDPGASVTRPAVNESALLLPLTLRFDGQNWHALSVSGNEPSEINKSEKINELDKANHSAIAQELDLDFPYITHIDGLPLQRWVIASQAYLADSVKLSSAAQVHWLQQISKLRQDIGLPHKTDSIITLSNGDNHIQRTVKLTRAITHPAAITKQLHSPETRSLESQIAHKLIHLNDNIAPSTLNVLTELLAKPIAPNTQPLAIDIRAIKQPQPQLMAWLKMHFGQPKQQQTIGVLQYKRHSHSRAEQLPKHFTALNKLNFFEQTNLINQGFDNQLKQSTALSDFQARLHIAPKKKTKPKISAQTKAATSEQVQLSLLIDSDCEQECEWIALAAQKWPNVELVGSTTRGSLSPRYKVTLPHSGIELELSTGIVYGADGQLISGIGIAPAIQLHQFAFEDSNVGAIILAQKLNRSLAPLKGTVAVATTEKR</sequence>
<dbReference type="AlphaFoldDB" id="A0A9X2CC51"/>
<dbReference type="RefSeq" id="WP_248948729.1">
    <property type="nucleotide sequence ID" value="NZ_JAKILB010000002.1"/>
</dbReference>
<dbReference type="GO" id="GO:0006508">
    <property type="term" value="P:proteolysis"/>
    <property type="evidence" value="ECO:0007669"/>
    <property type="project" value="InterPro"/>
</dbReference>
<proteinExistence type="predicted"/>
<accession>A0A9X2CC51</accession>
<organism evidence="2 3">
    <name type="scientific">Shewanella pneumatophori</name>
    <dbReference type="NCBI Taxonomy" id="314092"/>
    <lineage>
        <taxon>Bacteria</taxon>
        <taxon>Pseudomonadati</taxon>
        <taxon>Pseudomonadota</taxon>
        <taxon>Gammaproteobacteria</taxon>
        <taxon>Alteromonadales</taxon>
        <taxon>Shewanellaceae</taxon>
        <taxon>Shewanella</taxon>
    </lineage>
</organism>
<evidence type="ECO:0000313" key="2">
    <source>
        <dbReference type="EMBL" id="MCL1137628.1"/>
    </source>
</evidence>
<reference evidence="2" key="1">
    <citation type="submission" date="2022-01" db="EMBL/GenBank/DDBJ databases">
        <title>Whole genome-based taxonomy of the Shewanellaceae.</title>
        <authorList>
            <person name="Martin-Rodriguez A.J."/>
        </authorList>
    </citation>
    <scope>NUCLEOTIDE SEQUENCE</scope>
    <source>
        <strain evidence="2">KCTC 23973</strain>
    </source>
</reference>
<dbReference type="SUPFAM" id="SSF52096">
    <property type="entry name" value="ClpP/crotonase"/>
    <property type="match status" value="1"/>
</dbReference>
<keyword evidence="3" id="KW-1185">Reference proteome</keyword>
<dbReference type="Pfam" id="PF03572">
    <property type="entry name" value="Peptidase_S41"/>
    <property type="match status" value="1"/>
</dbReference>
<name>A0A9X2CC51_9GAMM</name>
<dbReference type="InterPro" id="IPR005151">
    <property type="entry name" value="Tail-specific_protease"/>
</dbReference>
<dbReference type="Gene3D" id="3.90.226.10">
    <property type="entry name" value="2-enoyl-CoA Hydratase, Chain A, domain 1"/>
    <property type="match status" value="1"/>
</dbReference>